<comment type="caution">
    <text evidence="5">The sequence shown here is derived from an EMBL/GenBank/DDBJ whole genome shotgun (WGS) entry which is preliminary data.</text>
</comment>
<feature type="transmembrane region" description="Helical" evidence="4">
    <location>
        <begin position="48"/>
        <end position="68"/>
    </location>
</feature>
<evidence type="ECO:0000313" key="6">
    <source>
        <dbReference type="Proteomes" id="UP000474175"/>
    </source>
</evidence>
<keyword evidence="2 4" id="KW-1133">Transmembrane helix</keyword>
<dbReference type="Gene3D" id="1.20.1250.20">
    <property type="entry name" value="MFS general substrate transporter like domains"/>
    <property type="match status" value="1"/>
</dbReference>
<feature type="transmembrane region" description="Helical" evidence="4">
    <location>
        <begin position="80"/>
        <end position="99"/>
    </location>
</feature>
<dbReference type="InterPro" id="IPR036259">
    <property type="entry name" value="MFS_trans_sf"/>
</dbReference>
<evidence type="ECO:0000256" key="4">
    <source>
        <dbReference type="SAM" id="Phobius"/>
    </source>
</evidence>
<dbReference type="SUPFAM" id="SSF103473">
    <property type="entry name" value="MFS general substrate transporter"/>
    <property type="match status" value="1"/>
</dbReference>
<dbReference type="InterPro" id="IPR011701">
    <property type="entry name" value="MFS"/>
</dbReference>
<dbReference type="GO" id="GO:0022857">
    <property type="term" value="F:transmembrane transporter activity"/>
    <property type="evidence" value="ECO:0007669"/>
    <property type="project" value="InterPro"/>
</dbReference>
<feature type="transmembrane region" description="Helical" evidence="4">
    <location>
        <begin position="156"/>
        <end position="177"/>
    </location>
</feature>
<evidence type="ECO:0000256" key="2">
    <source>
        <dbReference type="ARBA" id="ARBA00022989"/>
    </source>
</evidence>
<dbReference type="AlphaFoldDB" id="A0A6L9LAQ3"/>
<feature type="transmembrane region" description="Helical" evidence="4">
    <location>
        <begin position="331"/>
        <end position="352"/>
    </location>
</feature>
<name>A0A6L9LAQ3_9BACT</name>
<feature type="transmembrane region" description="Helical" evidence="4">
    <location>
        <begin position="17"/>
        <end position="36"/>
    </location>
</feature>
<feature type="transmembrane region" description="Helical" evidence="4">
    <location>
        <begin position="132"/>
        <end position="150"/>
    </location>
</feature>
<organism evidence="5 6">
    <name type="scientific">Spirosoma terrae</name>
    <dbReference type="NCBI Taxonomy" id="1968276"/>
    <lineage>
        <taxon>Bacteria</taxon>
        <taxon>Pseudomonadati</taxon>
        <taxon>Bacteroidota</taxon>
        <taxon>Cytophagia</taxon>
        <taxon>Cytophagales</taxon>
        <taxon>Cytophagaceae</taxon>
        <taxon>Spirosoma</taxon>
    </lineage>
</organism>
<feature type="transmembrane region" description="Helical" evidence="4">
    <location>
        <begin position="226"/>
        <end position="245"/>
    </location>
</feature>
<feature type="transmembrane region" description="Helical" evidence="4">
    <location>
        <begin position="274"/>
        <end position="293"/>
    </location>
</feature>
<dbReference type="Proteomes" id="UP000474175">
    <property type="component" value="Unassembled WGS sequence"/>
</dbReference>
<reference evidence="5 6" key="1">
    <citation type="submission" date="2020-02" db="EMBL/GenBank/DDBJ databases">
        <title>Draft genome sequence of two Spirosoma agri KCTC 52727 and Spirosoma terrae KCTC 52035.</title>
        <authorList>
            <person name="Rojas J."/>
            <person name="Ambika Manirajan B."/>
            <person name="Suarez C."/>
            <person name="Ratering S."/>
            <person name="Schnell S."/>
        </authorList>
    </citation>
    <scope>NUCLEOTIDE SEQUENCE [LARGE SCALE GENOMIC DNA]</scope>
    <source>
        <strain evidence="5 6">KCTC 52035</strain>
    </source>
</reference>
<evidence type="ECO:0000313" key="5">
    <source>
        <dbReference type="EMBL" id="NDU93909.1"/>
    </source>
</evidence>
<dbReference type="Pfam" id="PF07690">
    <property type="entry name" value="MFS_1"/>
    <property type="match status" value="1"/>
</dbReference>
<keyword evidence="3 4" id="KW-0472">Membrane</keyword>
<feature type="transmembrane region" description="Helical" evidence="4">
    <location>
        <begin position="252"/>
        <end position="268"/>
    </location>
</feature>
<accession>A0A6L9LAQ3</accession>
<keyword evidence="1 4" id="KW-0812">Transmembrane</keyword>
<dbReference type="EMBL" id="JAAFZH010000001">
    <property type="protein sequence ID" value="NDU93909.1"/>
    <property type="molecule type" value="Genomic_DNA"/>
</dbReference>
<evidence type="ECO:0000256" key="1">
    <source>
        <dbReference type="ARBA" id="ARBA00022692"/>
    </source>
</evidence>
<evidence type="ECO:0000256" key="3">
    <source>
        <dbReference type="ARBA" id="ARBA00023136"/>
    </source>
</evidence>
<sequence length="360" mass="38838">MDVISRLSAGGSRYQRIVLALGVGHGFSDAAAGYLIGSLSQQSDFFQIGSAVLLYNALAFGGQLPAGVWIDRLGHYRSPAILSLLGMLLALGLLYYQLIWISVGLAGISSAFFHAAGGATTLVCFPGKAQFVGLFSAFGVLGLALGGWAGATQVSWFCYVVVAGLSMVLVVLLNATFPLGQRLNRSIERRSLDRHDYLMIVLLMAIALRSAVWNCLQLIYSHQYEWLFYMAIAAMVGKVVGGWLTDRISWKVYALIALTVAIPALSWGHRKLVWLLLGTGLLQSLTPMSVLAWQRIYPNRPAAVSGLSFGLAIAIGGLVSVSPLAMSGSVLAQLLLMGLLTAGLYYVFLRLFRHDSVFDR</sequence>
<keyword evidence="6" id="KW-1185">Reference proteome</keyword>
<feature type="transmembrane region" description="Helical" evidence="4">
    <location>
        <begin position="197"/>
        <end position="220"/>
    </location>
</feature>
<gene>
    <name evidence="5" type="ORF">GK108_03415</name>
</gene>
<protein>
    <submittedName>
        <fullName evidence="5">MFS transporter</fullName>
    </submittedName>
</protein>
<dbReference type="RefSeq" id="WP_163942746.1">
    <property type="nucleotide sequence ID" value="NZ_JAAFZH010000001.1"/>
</dbReference>
<feature type="transmembrane region" description="Helical" evidence="4">
    <location>
        <begin position="105"/>
        <end position="125"/>
    </location>
</feature>
<proteinExistence type="predicted"/>
<feature type="transmembrane region" description="Helical" evidence="4">
    <location>
        <begin position="305"/>
        <end position="325"/>
    </location>
</feature>